<comment type="caution">
    <text evidence="2">The sequence shown here is derived from an EMBL/GenBank/DDBJ whole genome shotgun (WGS) entry which is preliminary data.</text>
</comment>
<organism evidence="2 3">
    <name type="scientific">Kipferlia bialata</name>
    <dbReference type="NCBI Taxonomy" id="797122"/>
    <lineage>
        <taxon>Eukaryota</taxon>
        <taxon>Metamonada</taxon>
        <taxon>Carpediemonas-like organisms</taxon>
        <taxon>Kipferlia</taxon>
    </lineage>
</organism>
<feature type="region of interest" description="Disordered" evidence="1">
    <location>
        <begin position="153"/>
        <end position="197"/>
    </location>
</feature>
<dbReference type="AlphaFoldDB" id="A0A9K3GL26"/>
<dbReference type="Gene3D" id="1.10.510.10">
    <property type="entry name" value="Transferase(Phosphotransferase) domain 1"/>
    <property type="match status" value="1"/>
</dbReference>
<dbReference type="Proteomes" id="UP000265618">
    <property type="component" value="Unassembled WGS sequence"/>
</dbReference>
<protein>
    <recommendedName>
        <fullName evidence="4">Protein kinase domain-containing protein</fullName>
    </recommendedName>
</protein>
<feature type="non-terminal residue" evidence="2">
    <location>
        <position position="1"/>
    </location>
</feature>
<accession>A0A9K3GL26</accession>
<evidence type="ECO:0000313" key="3">
    <source>
        <dbReference type="Proteomes" id="UP000265618"/>
    </source>
</evidence>
<reference evidence="2 3" key="1">
    <citation type="journal article" date="2018" name="PLoS ONE">
        <title>The draft genome of Kipferlia bialata reveals reductive genome evolution in fornicate parasites.</title>
        <authorList>
            <person name="Tanifuji G."/>
            <person name="Takabayashi S."/>
            <person name="Kume K."/>
            <person name="Takagi M."/>
            <person name="Nakayama T."/>
            <person name="Kamikawa R."/>
            <person name="Inagaki Y."/>
            <person name="Hashimoto T."/>
        </authorList>
    </citation>
    <scope>NUCLEOTIDE SEQUENCE [LARGE SCALE GENOMIC DNA]</scope>
    <source>
        <strain evidence="2">NY0173</strain>
    </source>
</reference>
<evidence type="ECO:0000256" key="1">
    <source>
        <dbReference type="SAM" id="MobiDB-lite"/>
    </source>
</evidence>
<sequence>MGLLNWDPAQRLTAAQALAHPYFNDAPDTLPPSEILSRCGISEQDTEAQRERERVEGGSRQGDRVLGFGVTRRRETGLQPPIKRTPFGKPDQFLRTPYIGKDLMAMTPAIQMTPFGVANTPYTPFDIPSMQVARQNPHSTMIGLGDIGHQSHHLASLASPEGPTRPEECPDRPVGTTRKSLKVSRGHVSPISLRAPK</sequence>
<keyword evidence="3" id="KW-1185">Reference proteome</keyword>
<gene>
    <name evidence="2" type="ORF">KIPB_008133</name>
</gene>
<name>A0A9K3GL26_9EUKA</name>
<dbReference type="OrthoDB" id="4062651at2759"/>
<dbReference type="InterPro" id="IPR011009">
    <property type="entry name" value="Kinase-like_dom_sf"/>
</dbReference>
<evidence type="ECO:0000313" key="2">
    <source>
        <dbReference type="EMBL" id="GIQ86306.1"/>
    </source>
</evidence>
<feature type="compositionally biased region" description="Basic and acidic residues" evidence="1">
    <location>
        <begin position="47"/>
        <end position="63"/>
    </location>
</feature>
<feature type="region of interest" description="Disordered" evidence="1">
    <location>
        <begin position="40"/>
        <end position="63"/>
    </location>
</feature>
<evidence type="ECO:0008006" key="4">
    <source>
        <dbReference type="Google" id="ProtNLM"/>
    </source>
</evidence>
<dbReference type="SUPFAM" id="SSF56112">
    <property type="entry name" value="Protein kinase-like (PK-like)"/>
    <property type="match status" value="1"/>
</dbReference>
<dbReference type="EMBL" id="BDIP01002444">
    <property type="protein sequence ID" value="GIQ86306.1"/>
    <property type="molecule type" value="Genomic_DNA"/>
</dbReference>
<proteinExistence type="predicted"/>